<dbReference type="EMBL" id="MVGJ01000004">
    <property type="protein sequence ID" value="OOL83997.1"/>
    <property type="molecule type" value="Genomic_DNA"/>
</dbReference>
<sequence>MKKMQTSFHEGRTIGLLLTFIGGAMDSYTYIQYGAFASAQTGNIILSIIQAFDGEWLSVGKKVLSTLFFFLGILLTKYLIDYFRKKEKHFWRLFVLYYEAVIFFFVSLTPVHEHPALVTILIAFTASIQWVAFDKINGRAYTNLFTTGNLKGVATNLYDYCISKEKADFDRFFHYLSVVLAFIAGAIVLVFCHHLFGAHSILIVSILFLIMALTQTFHLWQFYHTNRFTI</sequence>
<dbReference type="AlphaFoldDB" id="A0A1S8IZ75"/>
<dbReference type="Proteomes" id="UP000191171">
    <property type="component" value="Unassembled WGS sequence"/>
</dbReference>
<organism evidence="1 2">
    <name type="scientific">Enterococcus faecium</name>
    <name type="common">Streptococcus faecium</name>
    <dbReference type="NCBI Taxonomy" id="1352"/>
    <lineage>
        <taxon>Bacteria</taxon>
        <taxon>Bacillati</taxon>
        <taxon>Bacillota</taxon>
        <taxon>Bacilli</taxon>
        <taxon>Lactobacillales</taxon>
        <taxon>Enterococcaceae</taxon>
        <taxon>Enterococcus</taxon>
    </lineage>
</organism>
<accession>A0A1S8IZ75</accession>
<dbReference type="InterPro" id="IPR010699">
    <property type="entry name" value="DUF1275"/>
</dbReference>
<comment type="caution">
    <text evidence="1">The sequence shown here is derived from an EMBL/GenBank/DDBJ whole genome shotgun (WGS) entry which is preliminary data.</text>
</comment>
<evidence type="ECO:0000313" key="2">
    <source>
        <dbReference type="Proteomes" id="UP000191171"/>
    </source>
</evidence>
<dbReference type="Pfam" id="PF06912">
    <property type="entry name" value="DUF1275"/>
    <property type="match status" value="1"/>
</dbReference>
<protein>
    <submittedName>
        <fullName evidence="1">DUF1275 family protein</fullName>
    </submittedName>
</protein>
<gene>
    <name evidence="1" type="ORF">B1P95_00615</name>
</gene>
<evidence type="ECO:0000313" key="1">
    <source>
        <dbReference type="EMBL" id="OOL83997.1"/>
    </source>
</evidence>
<name>A0A1S8IZ75_ENTFC</name>
<dbReference type="PANTHER" id="PTHR37314:SF4">
    <property type="entry name" value="UPF0700 TRANSMEMBRANE PROTEIN YOAK"/>
    <property type="match status" value="1"/>
</dbReference>
<proteinExistence type="predicted"/>
<dbReference type="PANTHER" id="PTHR37314">
    <property type="entry name" value="SLR0142 PROTEIN"/>
    <property type="match status" value="1"/>
</dbReference>
<reference evidence="1 2" key="1">
    <citation type="submission" date="2017-02" db="EMBL/GenBank/DDBJ databases">
        <title>Clonality and virulence of isolates of VRE in Hematopoietic Stem Cell Transplanted (HSCT) patients.</title>
        <authorList>
            <person name="Marchi A.P."/>
            <person name="Martins R.C."/>
            <person name="Marie S.K."/>
            <person name="Levin A.S."/>
            <person name="Costa S.F."/>
        </authorList>
    </citation>
    <scope>NUCLEOTIDE SEQUENCE [LARGE SCALE GENOMIC DNA]</scope>
    <source>
        <strain evidence="1 2">LIM1759</strain>
    </source>
</reference>